<keyword evidence="2" id="KW-1185">Reference proteome</keyword>
<sequence length="402" mass="44282">MEPNRTGTTLRRLREERALSLGDVASLLFSARSWLSNVEAGRRWPKDRGWAERADLALRGRGQLVDAWDADQRDRARLADTVRMLEQARRESEQLLAEPDTAALDEIGQHVIDLATNARFEPYDRTLHSALALRSELMRRIRAGAHTPATTRDLHVALGRVCGVLAYLTLDLGQADTAHVHAEAAFRLGDRADDNSLRVWARGTQALAHRFVRDFTAARDAATDGLNYVDGSTGTGEARLLCGLAASVANLGDERRALSLLDAADRARDVAGPDALPGLFTFTAAKQMYYRGFSLMWAEDPALLSNSIAASKQAIDAWQAQRSPGDEMLSQIYLSTAHARLGDLDNCIAEVAPVMETPVTGHFSWVRKQINQLDVLLGEYFPDSRTAADMRETLQAYVYAPA</sequence>
<gene>
    <name evidence="1" type="ORF">ACFYTF_09455</name>
</gene>
<name>A0ABW6PKX9_9NOCA</name>
<dbReference type="SUPFAM" id="SSF47413">
    <property type="entry name" value="lambda repressor-like DNA-binding domains"/>
    <property type="match status" value="1"/>
</dbReference>
<evidence type="ECO:0000313" key="1">
    <source>
        <dbReference type="EMBL" id="MFF0543054.1"/>
    </source>
</evidence>
<comment type="caution">
    <text evidence="1">The sequence shown here is derived from an EMBL/GenBank/DDBJ whole genome shotgun (WGS) entry which is preliminary data.</text>
</comment>
<dbReference type="EMBL" id="JBIAMX010000004">
    <property type="protein sequence ID" value="MFF0543054.1"/>
    <property type="molecule type" value="Genomic_DNA"/>
</dbReference>
<organism evidence="1 2">
    <name type="scientific">Nocardia thailandica</name>
    <dbReference type="NCBI Taxonomy" id="257275"/>
    <lineage>
        <taxon>Bacteria</taxon>
        <taxon>Bacillati</taxon>
        <taxon>Actinomycetota</taxon>
        <taxon>Actinomycetes</taxon>
        <taxon>Mycobacteriales</taxon>
        <taxon>Nocardiaceae</taxon>
        <taxon>Nocardia</taxon>
    </lineage>
</organism>
<dbReference type="CDD" id="cd00093">
    <property type="entry name" value="HTH_XRE"/>
    <property type="match status" value="1"/>
</dbReference>
<dbReference type="Pfam" id="PF13560">
    <property type="entry name" value="HTH_31"/>
    <property type="match status" value="1"/>
</dbReference>
<protein>
    <submittedName>
        <fullName evidence="1">Helix-turn-helix domain-containing protein</fullName>
    </submittedName>
</protein>
<accession>A0ABW6PKX9</accession>
<dbReference type="Gene3D" id="1.10.260.40">
    <property type="entry name" value="lambda repressor-like DNA-binding domains"/>
    <property type="match status" value="1"/>
</dbReference>
<reference evidence="1 2" key="1">
    <citation type="submission" date="2024-10" db="EMBL/GenBank/DDBJ databases">
        <title>The Natural Products Discovery Center: Release of the First 8490 Sequenced Strains for Exploring Actinobacteria Biosynthetic Diversity.</title>
        <authorList>
            <person name="Kalkreuter E."/>
            <person name="Kautsar S.A."/>
            <person name="Yang D."/>
            <person name="Bader C.D."/>
            <person name="Teijaro C.N."/>
            <person name="Fluegel L."/>
            <person name="Davis C.M."/>
            <person name="Simpson J.R."/>
            <person name="Lauterbach L."/>
            <person name="Steele A.D."/>
            <person name="Gui C."/>
            <person name="Meng S."/>
            <person name="Li G."/>
            <person name="Viehrig K."/>
            <person name="Ye F."/>
            <person name="Su P."/>
            <person name="Kiefer A.F."/>
            <person name="Nichols A."/>
            <person name="Cepeda A.J."/>
            <person name="Yan W."/>
            <person name="Fan B."/>
            <person name="Jiang Y."/>
            <person name="Adhikari A."/>
            <person name="Zheng C.-J."/>
            <person name="Schuster L."/>
            <person name="Cowan T.M."/>
            <person name="Smanski M.J."/>
            <person name="Chevrette M.G."/>
            <person name="De Carvalho L.P.S."/>
            <person name="Shen B."/>
        </authorList>
    </citation>
    <scope>NUCLEOTIDE SEQUENCE [LARGE SCALE GENOMIC DNA]</scope>
    <source>
        <strain evidence="1 2">NPDC004045</strain>
    </source>
</reference>
<dbReference type="InterPro" id="IPR010982">
    <property type="entry name" value="Lambda_DNA-bd_dom_sf"/>
</dbReference>
<evidence type="ECO:0000313" key="2">
    <source>
        <dbReference type="Proteomes" id="UP001601444"/>
    </source>
</evidence>
<proteinExistence type="predicted"/>
<dbReference type="InterPro" id="IPR001387">
    <property type="entry name" value="Cro/C1-type_HTH"/>
</dbReference>
<dbReference type="Proteomes" id="UP001601444">
    <property type="component" value="Unassembled WGS sequence"/>
</dbReference>
<dbReference type="RefSeq" id="WP_387699743.1">
    <property type="nucleotide sequence ID" value="NZ_JBIAMX010000004.1"/>
</dbReference>